<evidence type="ECO:0000256" key="1">
    <source>
        <dbReference type="SAM" id="MobiDB-lite"/>
    </source>
</evidence>
<keyword evidence="3" id="KW-1185">Reference proteome</keyword>
<evidence type="ECO:0000313" key="3">
    <source>
        <dbReference type="Proteomes" id="UP000199076"/>
    </source>
</evidence>
<feature type="compositionally biased region" description="Low complexity" evidence="1">
    <location>
        <begin position="51"/>
        <end position="61"/>
    </location>
</feature>
<gene>
    <name evidence="2" type="ORF">SAMN05216218_1482</name>
</gene>
<organism evidence="2 3">
    <name type="scientific">Halorientalis regularis</name>
    <dbReference type="NCBI Taxonomy" id="660518"/>
    <lineage>
        <taxon>Archaea</taxon>
        <taxon>Methanobacteriati</taxon>
        <taxon>Methanobacteriota</taxon>
        <taxon>Stenosarchaea group</taxon>
        <taxon>Halobacteria</taxon>
        <taxon>Halobacteriales</taxon>
        <taxon>Haloarculaceae</taxon>
        <taxon>Halorientalis</taxon>
    </lineage>
</organism>
<evidence type="ECO:0000313" key="2">
    <source>
        <dbReference type="EMBL" id="SDG44983.1"/>
    </source>
</evidence>
<dbReference type="EMBL" id="FNBK01000048">
    <property type="protein sequence ID" value="SDG44983.1"/>
    <property type="molecule type" value="Genomic_DNA"/>
</dbReference>
<sequence length="76" mass="8673">MMVGYFIEQAEERVGSLDGVEEVTLSTDAGMDWREEMMSDEALQRRHEHQQSLAEQYQQEQADVEVSAPSIPVSEQ</sequence>
<reference evidence="3" key="1">
    <citation type="submission" date="2016-10" db="EMBL/GenBank/DDBJ databases">
        <authorList>
            <person name="Varghese N."/>
            <person name="Submissions S."/>
        </authorList>
    </citation>
    <scope>NUCLEOTIDE SEQUENCE [LARGE SCALE GENOMIC DNA]</scope>
    <source>
        <strain evidence="3">IBRC-M 10760</strain>
    </source>
</reference>
<feature type="region of interest" description="Disordered" evidence="1">
    <location>
        <begin position="40"/>
        <end position="76"/>
    </location>
</feature>
<dbReference type="AlphaFoldDB" id="A0A1G7UBY0"/>
<dbReference type="Proteomes" id="UP000199076">
    <property type="component" value="Unassembled WGS sequence"/>
</dbReference>
<accession>A0A1G7UBY0</accession>
<proteinExistence type="predicted"/>
<name>A0A1G7UBY0_9EURY</name>
<protein>
    <submittedName>
        <fullName evidence="2">Uncharacterized protein</fullName>
    </submittedName>
</protein>